<name>A0A8R1ISK3_CAEJA</name>
<protein>
    <submittedName>
        <fullName evidence="1">Uncharacterized protein</fullName>
    </submittedName>
</protein>
<accession>A0A8R1ISK3</accession>
<dbReference type="AlphaFoldDB" id="A0A8R1ISK3"/>
<proteinExistence type="predicted"/>
<reference evidence="1" key="2">
    <citation type="submission" date="2022-06" db="UniProtKB">
        <authorList>
            <consortium name="EnsemblMetazoa"/>
        </authorList>
    </citation>
    <scope>IDENTIFICATION</scope>
    <source>
        <strain evidence="1">DF5081</strain>
    </source>
</reference>
<keyword evidence="2" id="KW-1185">Reference proteome</keyword>
<reference evidence="2" key="1">
    <citation type="submission" date="2010-08" db="EMBL/GenBank/DDBJ databases">
        <authorList>
            <consortium name="Caenorhabditis japonica Sequencing Consortium"/>
            <person name="Wilson R.K."/>
        </authorList>
    </citation>
    <scope>NUCLEOTIDE SEQUENCE [LARGE SCALE GENOMIC DNA]</scope>
    <source>
        <strain evidence="2">DF5081</strain>
    </source>
</reference>
<evidence type="ECO:0000313" key="2">
    <source>
        <dbReference type="Proteomes" id="UP000005237"/>
    </source>
</evidence>
<sequence length="78" mass="9209">MHFFSTVAALGVGYWIGKRYSGDFTVCRLPIDPAKPDTKEFLVRIEKKETCERPFGFWCHHHHHQDVHIKNVEEENKN</sequence>
<dbReference type="Proteomes" id="UP000005237">
    <property type="component" value="Unassembled WGS sequence"/>
</dbReference>
<dbReference type="EnsemblMetazoa" id="CJA38020.1">
    <property type="protein sequence ID" value="CJA38020.1"/>
    <property type="gene ID" value="WBGene00213867"/>
</dbReference>
<organism evidence="1 2">
    <name type="scientific">Caenorhabditis japonica</name>
    <dbReference type="NCBI Taxonomy" id="281687"/>
    <lineage>
        <taxon>Eukaryota</taxon>
        <taxon>Metazoa</taxon>
        <taxon>Ecdysozoa</taxon>
        <taxon>Nematoda</taxon>
        <taxon>Chromadorea</taxon>
        <taxon>Rhabditida</taxon>
        <taxon>Rhabditina</taxon>
        <taxon>Rhabditomorpha</taxon>
        <taxon>Rhabditoidea</taxon>
        <taxon>Rhabditidae</taxon>
        <taxon>Peloderinae</taxon>
        <taxon>Caenorhabditis</taxon>
    </lineage>
</organism>
<evidence type="ECO:0000313" key="1">
    <source>
        <dbReference type="EnsemblMetazoa" id="CJA38020.1"/>
    </source>
</evidence>